<dbReference type="InterPro" id="IPR008920">
    <property type="entry name" value="TF_FadR/GntR_C"/>
</dbReference>
<dbReference type="CDD" id="cd07377">
    <property type="entry name" value="WHTH_GntR"/>
    <property type="match status" value="1"/>
</dbReference>
<dbReference type="KEGG" id="sod:Sant_P0350"/>
<protein>
    <submittedName>
        <fullName evidence="5">GntR family transcriptional regulator</fullName>
    </submittedName>
</protein>
<feature type="domain" description="HTH gntR-type" evidence="4">
    <location>
        <begin position="11"/>
        <end position="78"/>
    </location>
</feature>
<reference evidence="5 6" key="1">
    <citation type="journal article" date="2014" name="Genome Biol. Evol.">
        <title>Genome degeneration and adaptation in a nascent stage of symbiosis.</title>
        <authorList>
            <person name="Oakeson K.F."/>
            <person name="Gil R."/>
            <person name="Clayton A.L."/>
            <person name="Dunn D.M."/>
            <person name="von Niederhausern A.C."/>
            <person name="Hamil C."/>
            <person name="Aoyagi A."/>
            <person name="Duval B."/>
            <person name="Baca A."/>
            <person name="Silva F.J."/>
            <person name="Vallier A."/>
            <person name="Jackson D.G."/>
            <person name="Latorre A."/>
            <person name="Weiss R.B."/>
            <person name="Heddi A."/>
            <person name="Moya A."/>
            <person name="Dale C."/>
        </authorList>
    </citation>
    <scope>NUCLEOTIDE SEQUENCE [LARGE SCALE GENOMIC DNA]</scope>
    <source>
        <strain evidence="5 6">HS1</strain>
        <plasmid evidence="6">Plasmid pHS1</plasmid>
    </source>
</reference>
<dbReference type="InterPro" id="IPR036388">
    <property type="entry name" value="WH-like_DNA-bd_sf"/>
</dbReference>
<keyword evidence="5" id="KW-0614">Plasmid</keyword>
<evidence type="ECO:0000256" key="3">
    <source>
        <dbReference type="ARBA" id="ARBA00023163"/>
    </source>
</evidence>
<dbReference type="EMBL" id="CP006570">
    <property type="protein sequence ID" value="AHF79385.1"/>
    <property type="molecule type" value="Genomic_DNA"/>
</dbReference>
<keyword evidence="3" id="KW-0804">Transcription</keyword>
<keyword evidence="1" id="KW-0805">Transcription regulation</keyword>
<dbReference type="PATRIC" id="fig|1239307.3.peg.4918"/>
<dbReference type="GO" id="GO:0003677">
    <property type="term" value="F:DNA binding"/>
    <property type="evidence" value="ECO:0007669"/>
    <property type="project" value="UniProtKB-KW"/>
</dbReference>
<dbReference type="Pfam" id="PF00392">
    <property type="entry name" value="GntR"/>
    <property type="match status" value="1"/>
</dbReference>
<dbReference type="Gene3D" id="1.10.10.10">
    <property type="entry name" value="Winged helix-like DNA-binding domain superfamily/Winged helix DNA-binding domain"/>
    <property type="match status" value="1"/>
</dbReference>
<proteinExistence type="predicted"/>
<dbReference type="RefSeq" id="WP_025424522.1">
    <property type="nucleotide sequence ID" value="NZ_CP006570.1"/>
</dbReference>
<gene>
    <name evidence="5" type="ORF">Sant_P0350</name>
</gene>
<evidence type="ECO:0000259" key="4">
    <source>
        <dbReference type="PROSITE" id="PS50949"/>
    </source>
</evidence>
<geneLocation type="plasmid" evidence="5 6">
    <name>pHS1</name>
</geneLocation>
<dbReference type="Pfam" id="PF07729">
    <property type="entry name" value="FCD"/>
    <property type="match status" value="1"/>
</dbReference>
<dbReference type="OrthoDB" id="7003764at2"/>
<dbReference type="SMART" id="SM00345">
    <property type="entry name" value="HTH_GNTR"/>
    <property type="match status" value="1"/>
</dbReference>
<dbReference type="AlphaFoldDB" id="W0I4K9"/>
<evidence type="ECO:0000256" key="1">
    <source>
        <dbReference type="ARBA" id="ARBA00023015"/>
    </source>
</evidence>
<dbReference type="Gene3D" id="1.20.120.530">
    <property type="entry name" value="GntR ligand-binding domain-like"/>
    <property type="match status" value="1"/>
</dbReference>
<dbReference type="SUPFAM" id="SSF48008">
    <property type="entry name" value="GntR ligand-binding domain-like"/>
    <property type="match status" value="1"/>
</dbReference>
<evidence type="ECO:0000313" key="5">
    <source>
        <dbReference type="EMBL" id="AHF79385.1"/>
    </source>
</evidence>
<dbReference type="PANTHER" id="PTHR43537">
    <property type="entry name" value="TRANSCRIPTIONAL REGULATOR, GNTR FAMILY"/>
    <property type="match status" value="1"/>
</dbReference>
<dbReference type="InterPro" id="IPR036390">
    <property type="entry name" value="WH_DNA-bd_sf"/>
</dbReference>
<evidence type="ECO:0000256" key="2">
    <source>
        <dbReference type="ARBA" id="ARBA00023125"/>
    </source>
</evidence>
<dbReference type="HOGENOM" id="CLU_017584_5_1_6"/>
<organism evidence="5 6">
    <name type="scientific">Sodalis praecaptivus</name>
    <dbReference type="NCBI Taxonomy" id="1239307"/>
    <lineage>
        <taxon>Bacteria</taxon>
        <taxon>Pseudomonadati</taxon>
        <taxon>Pseudomonadota</taxon>
        <taxon>Gammaproteobacteria</taxon>
        <taxon>Enterobacterales</taxon>
        <taxon>Bruguierivoracaceae</taxon>
        <taxon>Sodalis</taxon>
    </lineage>
</organism>
<dbReference type="InterPro" id="IPR000524">
    <property type="entry name" value="Tscrpt_reg_HTH_GntR"/>
</dbReference>
<accession>W0I4K9</accession>
<dbReference type="PANTHER" id="PTHR43537:SF24">
    <property type="entry name" value="GLUCONATE OPERON TRANSCRIPTIONAL REPRESSOR"/>
    <property type="match status" value="1"/>
</dbReference>
<dbReference type="InterPro" id="IPR011711">
    <property type="entry name" value="GntR_C"/>
</dbReference>
<dbReference type="PRINTS" id="PR00035">
    <property type="entry name" value="HTHGNTR"/>
</dbReference>
<name>W0I4K9_9GAMM</name>
<dbReference type="PROSITE" id="PS50949">
    <property type="entry name" value="HTH_GNTR"/>
    <property type="match status" value="1"/>
</dbReference>
<keyword evidence="6" id="KW-1185">Reference proteome</keyword>
<dbReference type="SUPFAM" id="SSF46785">
    <property type="entry name" value="Winged helix' DNA-binding domain"/>
    <property type="match status" value="1"/>
</dbReference>
<sequence length="222" mass="24731">MPADMGIIRPETLRQRVENSLREAIMSGRFHPGERLIERELCESLGVSRTSIREALRKLEAEKLVCIVPHKGPQVAMISEREAEELYALRGVLEGYAAHEFAKNGSDEAIAEFGRAVQVLREAALSARQNDVLQAKTALYDIMLTHCGNHLISEILTSLHSRVNLLRATSLMNPRRMPSSLAEIDAIYQALQQRDAEAAQRAATLHVVNACKVAVQMLQQQL</sequence>
<keyword evidence="2" id="KW-0238">DNA-binding</keyword>
<dbReference type="SMART" id="SM00895">
    <property type="entry name" value="FCD"/>
    <property type="match status" value="1"/>
</dbReference>
<dbReference type="GO" id="GO:0003700">
    <property type="term" value="F:DNA-binding transcription factor activity"/>
    <property type="evidence" value="ECO:0007669"/>
    <property type="project" value="InterPro"/>
</dbReference>
<evidence type="ECO:0000313" key="6">
    <source>
        <dbReference type="Proteomes" id="UP000019028"/>
    </source>
</evidence>
<dbReference type="Proteomes" id="UP000019028">
    <property type="component" value="Plasmid pHS1"/>
</dbReference>